<reference evidence="4 5" key="1">
    <citation type="submission" date="2022-09" db="EMBL/GenBank/DDBJ databases">
        <title>Enrichment on poylsaccharides allowed isolation of novel metabolic and taxonomic groups of Haloarchaea.</title>
        <authorList>
            <person name="Sorokin D.Y."/>
            <person name="Elcheninov A.G."/>
            <person name="Khizhniak T.V."/>
            <person name="Kolganova T.V."/>
            <person name="Kublanov I.V."/>
        </authorList>
    </citation>
    <scope>NUCLEOTIDE SEQUENCE [LARGE SCALE GENOMIC DNA]</scope>
    <source>
        <strain evidence="4 5">AArc-m2/3/4</strain>
    </source>
</reference>
<dbReference type="Gene3D" id="3.90.850.10">
    <property type="entry name" value="Fumarylacetoacetase-like, C-terminal domain"/>
    <property type="match status" value="1"/>
</dbReference>
<comment type="similarity">
    <text evidence="1">Belongs to the FAH family.</text>
</comment>
<protein>
    <submittedName>
        <fullName evidence="4">Fumarylacetoacetate hydrolase family protein</fullName>
    </submittedName>
</protein>
<gene>
    <name evidence="4" type="ORF">OB955_06110</name>
</gene>
<feature type="domain" description="Fumarylacetoacetase-like C-terminal" evidence="3">
    <location>
        <begin position="83"/>
        <end position="286"/>
    </location>
</feature>
<dbReference type="SUPFAM" id="SSF56529">
    <property type="entry name" value="FAH"/>
    <property type="match status" value="1"/>
</dbReference>
<dbReference type="InterPro" id="IPR036663">
    <property type="entry name" value="Fumarylacetoacetase_C_sf"/>
</dbReference>
<proteinExistence type="inferred from homology"/>
<dbReference type="Pfam" id="PF01557">
    <property type="entry name" value="FAA_hydrolase"/>
    <property type="match status" value="1"/>
</dbReference>
<organism evidence="4 5">
    <name type="scientific">Natronoglomus mannanivorans</name>
    <dbReference type="NCBI Taxonomy" id="2979990"/>
    <lineage>
        <taxon>Archaea</taxon>
        <taxon>Methanobacteriati</taxon>
        <taxon>Methanobacteriota</taxon>
        <taxon>Stenosarchaea group</taxon>
        <taxon>Halobacteria</taxon>
        <taxon>Halobacteriales</taxon>
        <taxon>Natrialbaceae</taxon>
        <taxon>Natronoglomus</taxon>
    </lineage>
</organism>
<evidence type="ECO:0000256" key="1">
    <source>
        <dbReference type="ARBA" id="ARBA00010211"/>
    </source>
</evidence>
<accession>A0ABT2QBL0</accession>
<keyword evidence="4" id="KW-0378">Hydrolase</keyword>
<comment type="caution">
    <text evidence="4">The sequence shown here is derived from an EMBL/GenBank/DDBJ whole genome shotgun (WGS) entry which is preliminary data.</text>
</comment>
<evidence type="ECO:0000313" key="5">
    <source>
        <dbReference type="Proteomes" id="UP001320972"/>
    </source>
</evidence>
<dbReference type="EMBL" id="JAOPKB010000002">
    <property type="protein sequence ID" value="MCU4972309.1"/>
    <property type="molecule type" value="Genomic_DNA"/>
</dbReference>
<dbReference type="InterPro" id="IPR051121">
    <property type="entry name" value="FAH"/>
</dbReference>
<keyword evidence="5" id="KW-1185">Reference proteome</keyword>
<dbReference type="RefSeq" id="WP_338007287.1">
    <property type="nucleotide sequence ID" value="NZ_JAOPKB010000002.1"/>
</dbReference>
<dbReference type="PANTHER" id="PTHR42796:SF7">
    <property type="entry name" value="2-DEHYDRO-3-DEOXY-D-ARABINONATE DEHYDRATASE"/>
    <property type="match status" value="1"/>
</dbReference>
<dbReference type="Proteomes" id="UP001320972">
    <property type="component" value="Unassembled WGS sequence"/>
</dbReference>
<dbReference type="InterPro" id="IPR011234">
    <property type="entry name" value="Fumarylacetoacetase-like_C"/>
</dbReference>
<evidence type="ECO:0000256" key="2">
    <source>
        <dbReference type="ARBA" id="ARBA00022723"/>
    </source>
</evidence>
<keyword evidence="2" id="KW-0479">Metal-binding</keyword>
<sequence length="288" mass="31612">MRYYQLDEGGTPRLAVQTNGTAYDLTTAKSELRTLDDLLRTSSITDQPIDTLADRLLKGADECSLPTETASPPPVHAEEVWAAGVTYAISEQAREAESSMPDMYLDVYDSERPEVFFKATPNRTVGPNDTVGIRADSEWDVPEPELGAVLYDGEIVGYTIGNDMSSRSIEGENPLYLPQAKVYDRCCSLGPCVTSADSISDPHALEMWMTIERDGEVMYDESTNTGEMDRTVQELVDYYTRHNAVPETSVLLTGTSLVPSESFTLQEGDVVDIGIDEIGTLTNTVVQV</sequence>
<dbReference type="PANTHER" id="PTHR42796">
    <property type="entry name" value="FUMARYLACETOACETATE HYDROLASE DOMAIN-CONTAINING PROTEIN 2A-RELATED"/>
    <property type="match status" value="1"/>
</dbReference>
<name>A0ABT2QBL0_9EURY</name>
<evidence type="ECO:0000313" key="4">
    <source>
        <dbReference type="EMBL" id="MCU4972309.1"/>
    </source>
</evidence>
<dbReference type="GO" id="GO:0016787">
    <property type="term" value="F:hydrolase activity"/>
    <property type="evidence" value="ECO:0007669"/>
    <property type="project" value="UniProtKB-KW"/>
</dbReference>
<evidence type="ECO:0000259" key="3">
    <source>
        <dbReference type="Pfam" id="PF01557"/>
    </source>
</evidence>